<dbReference type="Gene3D" id="3.30.200.20">
    <property type="entry name" value="Phosphorylase Kinase, domain 1"/>
    <property type="match status" value="1"/>
</dbReference>
<dbReference type="SUPFAM" id="SSF56112">
    <property type="entry name" value="Protein kinase-like (PK-like)"/>
    <property type="match status" value="1"/>
</dbReference>
<feature type="compositionally biased region" description="Low complexity" evidence="8">
    <location>
        <begin position="296"/>
        <end position="335"/>
    </location>
</feature>
<keyword evidence="3" id="KW-0808">Transferase</keyword>
<dbReference type="PROSITE" id="PS00108">
    <property type="entry name" value="PROTEIN_KINASE_ST"/>
    <property type="match status" value="1"/>
</dbReference>
<evidence type="ECO:0000256" key="5">
    <source>
        <dbReference type="ARBA" id="ARBA00022777"/>
    </source>
</evidence>
<dbReference type="GO" id="GO:0005524">
    <property type="term" value="F:ATP binding"/>
    <property type="evidence" value="ECO:0007669"/>
    <property type="project" value="UniProtKB-UniRule"/>
</dbReference>
<dbReference type="InterPro" id="IPR017441">
    <property type="entry name" value="Protein_kinase_ATP_BS"/>
</dbReference>
<feature type="domain" description="Protein kinase" evidence="10">
    <location>
        <begin position="16"/>
        <end position="272"/>
    </location>
</feature>
<feature type="region of interest" description="Disordered" evidence="8">
    <location>
        <begin position="387"/>
        <end position="443"/>
    </location>
</feature>
<evidence type="ECO:0000313" key="12">
    <source>
        <dbReference type="Proteomes" id="UP000240542"/>
    </source>
</evidence>
<proteinExistence type="predicted"/>
<dbReference type="AlphaFoldDB" id="A0A2P8DUF0"/>
<keyword evidence="9" id="KW-0472">Membrane</keyword>
<dbReference type="Proteomes" id="UP000240542">
    <property type="component" value="Unassembled WGS sequence"/>
</dbReference>
<evidence type="ECO:0000256" key="1">
    <source>
        <dbReference type="ARBA" id="ARBA00012513"/>
    </source>
</evidence>
<dbReference type="InterPro" id="IPR011009">
    <property type="entry name" value="Kinase-like_dom_sf"/>
</dbReference>
<evidence type="ECO:0000256" key="9">
    <source>
        <dbReference type="SAM" id="Phobius"/>
    </source>
</evidence>
<feature type="binding site" evidence="7">
    <location>
        <position position="45"/>
    </location>
    <ligand>
        <name>ATP</name>
        <dbReference type="ChEBI" id="CHEBI:30616"/>
    </ligand>
</feature>
<feature type="compositionally biased region" description="Polar residues" evidence="8">
    <location>
        <begin position="419"/>
        <end position="433"/>
    </location>
</feature>
<evidence type="ECO:0000313" key="11">
    <source>
        <dbReference type="EMBL" id="PSL00848.1"/>
    </source>
</evidence>
<dbReference type="Pfam" id="PF00069">
    <property type="entry name" value="Pkinase"/>
    <property type="match status" value="1"/>
</dbReference>
<dbReference type="Gene3D" id="1.10.510.10">
    <property type="entry name" value="Transferase(Phosphotransferase) domain 1"/>
    <property type="match status" value="1"/>
</dbReference>
<gene>
    <name evidence="11" type="ORF">CLV63_101326</name>
</gene>
<organism evidence="11 12">
    <name type="scientific">Murinocardiopsis flavida</name>
    <dbReference type="NCBI Taxonomy" id="645275"/>
    <lineage>
        <taxon>Bacteria</taxon>
        <taxon>Bacillati</taxon>
        <taxon>Actinomycetota</taxon>
        <taxon>Actinomycetes</taxon>
        <taxon>Streptosporangiales</taxon>
        <taxon>Nocardiopsidaceae</taxon>
        <taxon>Murinocardiopsis</taxon>
    </lineage>
</organism>
<keyword evidence="5 11" id="KW-0418">Kinase</keyword>
<dbReference type="SMART" id="SM00220">
    <property type="entry name" value="S_TKc"/>
    <property type="match status" value="1"/>
</dbReference>
<keyword evidence="4 7" id="KW-0547">Nucleotide-binding</keyword>
<feature type="region of interest" description="Disordered" evidence="8">
    <location>
        <begin position="296"/>
        <end position="353"/>
    </location>
</feature>
<reference evidence="11 12" key="1">
    <citation type="submission" date="2018-03" db="EMBL/GenBank/DDBJ databases">
        <title>Genomic Encyclopedia of Archaeal and Bacterial Type Strains, Phase II (KMG-II): from individual species to whole genera.</title>
        <authorList>
            <person name="Goeker M."/>
        </authorList>
    </citation>
    <scope>NUCLEOTIDE SEQUENCE [LARGE SCALE GENOMIC DNA]</scope>
    <source>
        <strain evidence="11 12">DSM 45312</strain>
    </source>
</reference>
<feature type="transmembrane region" description="Helical" evidence="9">
    <location>
        <begin position="356"/>
        <end position="380"/>
    </location>
</feature>
<keyword evidence="2 11" id="KW-0723">Serine/threonine-protein kinase</keyword>
<dbReference type="Gene3D" id="3.40.1000.10">
    <property type="entry name" value="Mog1/PsbP, alpha/beta/alpha sandwich"/>
    <property type="match status" value="1"/>
</dbReference>
<evidence type="ECO:0000259" key="10">
    <source>
        <dbReference type="PROSITE" id="PS50011"/>
    </source>
</evidence>
<keyword evidence="6 7" id="KW-0067">ATP-binding</keyword>
<dbReference type="PROSITE" id="PS50011">
    <property type="entry name" value="PROTEIN_KINASE_DOM"/>
    <property type="match status" value="1"/>
</dbReference>
<dbReference type="PANTHER" id="PTHR43289:SF6">
    <property type="entry name" value="SERINE_THREONINE-PROTEIN KINASE NEKL-3"/>
    <property type="match status" value="1"/>
</dbReference>
<evidence type="ECO:0000256" key="3">
    <source>
        <dbReference type="ARBA" id="ARBA00022679"/>
    </source>
</evidence>
<protein>
    <recommendedName>
        <fullName evidence="1">non-specific serine/threonine protein kinase</fullName>
        <ecNumber evidence="1">2.7.11.1</ecNumber>
    </recommendedName>
</protein>
<dbReference type="EMBL" id="PYGA01000001">
    <property type="protein sequence ID" value="PSL00848.1"/>
    <property type="molecule type" value="Genomic_DNA"/>
</dbReference>
<evidence type="ECO:0000256" key="8">
    <source>
        <dbReference type="SAM" id="MobiDB-lite"/>
    </source>
</evidence>
<comment type="caution">
    <text evidence="11">The sequence shown here is derived from an EMBL/GenBank/DDBJ whole genome shotgun (WGS) entry which is preliminary data.</text>
</comment>
<dbReference type="GO" id="GO:0004674">
    <property type="term" value="F:protein serine/threonine kinase activity"/>
    <property type="evidence" value="ECO:0007669"/>
    <property type="project" value="UniProtKB-KW"/>
</dbReference>
<keyword evidence="9" id="KW-1133">Transmembrane helix</keyword>
<dbReference type="OrthoDB" id="3679634at2"/>
<evidence type="ECO:0000256" key="7">
    <source>
        <dbReference type="PROSITE-ProRule" id="PRU10141"/>
    </source>
</evidence>
<dbReference type="InterPro" id="IPR008271">
    <property type="entry name" value="Ser/Thr_kinase_AS"/>
</dbReference>
<evidence type="ECO:0000256" key="4">
    <source>
        <dbReference type="ARBA" id="ARBA00022741"/>
    </source>
</evidence>
<keyword evidence="9" id="KW-0812">Transmembrane</keyword>
<accession>A0A2P8DUF0</accession>
<dbReference type="EC" id="2.7.11.1" evidence="1"/>
<dbReference type="PANTHER" id="PTHR43289">
    <property type="entry name" value="MITOGEN-ACTIVATED PROTEIN KINASE KINASE KINASE 20-RELATED"/>
    <property type="match status" value="1"/>
</dbReference>
<keyword evidence="12" id="KW-1185">Reference proteome</keyword>
<evidence type="ECO:0000256" key="6">
    <source>
        <dbReference type="ARBA" id="ARBA00022840"/>
    </source>
</evidence>
<dbReference type="InterPro" id="IPR000719">
    <property type="entry name" value="Prot_kinase_dom"/>
</dbReference>
<sequence>MSQQPSGADRPVAGRYRLVDELGRGGMGRVWRAHDERLNRAVALKELLLPDDLGESEHGHLAERMRREAQAAAMGAHPSIVTVHDVVEDGGRPWIVMELVSGRSLSRLVRADGPRDAVRTARWGLSVLAALDTAHRLGILHRDVKPANIMVTDDDRAVLTDFGIALIEGSAALTRTSGLVGSPAYLAPERLDLHPASAKTDLWSLGATLWFAASGSSPFQRGDIAETVSAVRMEPLPRLPVEGPLAMALEGLLRKSPEDRIDSEEARRLLTLASEGTATAGSASFSGLGTAADPGSASGLGAAAALGPASGRQDGTQNTPTPAPQATAHTPQPAQVYSPQLPPSEPPADRRGKGSLAWPIAVTVLGVALIAASLAAFLVLAPDRAGSEGATGVGTSQQPGSAPSKGGAVTKQDGAASAEPTSKDGQGAPTTVRSDPAGFEIRVPEGWQRRAEGDSVYYDDPDGPAYLQVDLRPHPTDDQVAHVTESERGTKSTGRLPGYERIRIDDVSGQAPGAESAADWEFTWNDDGEKRHLLTRSMTLSSGGHATVAWATAEDEWNRLADLRDTCVESFTAAG</sequence>
<dbReference type="CDD" id="cd14014">
    <property type="entry name" value="STKc_PknB_like"/>
    <property type="match status" value="1"/>
</dbReference>
<dbReference type="RefSeq" id="WP_106581023.1">
    <property type="nucleotide sequence ID" value="NZ_PYGA01000001.1"/>
</dbReference>
<evidence type="ECO:0000256" key="2">
    <source>
        <dbReference type="ARBA" id="ARBA00022527"/>
    </source>
</evidence>
<dbReference type="PROSITE" id="PS00107">
    <property type="entry name" value="PROTEIN_KINASE_ATP"/>
    <property type="match status" value="1"/>
</dbReference>
<name>A0A2P8DUF0_9ACTN</name>